<accession>A0A7J6VSB6</accession>
<organism evidence="2 3">
    <name type="scientific">Thalictrum thalictroides</name>
    <name type="common">Rue-anemone</name>
    <name type="synonym">Anemone thalictroides</name>
    <dbReference type="NCBI Taxonomy" id="46969"/>
    <lineage>
        <taxon>Eukaryota</taxon>
        <taxon>Viridiplantae</taxon>
        <taxon>Streptophyta</taxon>
        <taxon>Embryophyta</taxon>
        <taxon>Tracheophyta</taxon>
        <taxon>Spermatophyta</taxon>
        <taxon>Magnoliopsida</taxon>
        <taxon>Ranunculales</taxon>
        <taxon>Ranunculaceae</taxon>
        <taxon>Thalictroideae</taxon>
        <taxon>Thalictrum</taxon>
    </lineage>
</organism>
<comment type="caution">
    <text evidence="2">The sequence shown here is derived from an EMBL/GenBank/DDBJ whole genome shotgun (WGS) entry which is preliminary data.</text>
</comment>
<protein>
    <submittedName>
        <fullName evidence="2">Uncharacterized protein</fullName>
    </submittedName>
</protein>
<sequence length="148" mass="15322">MPSSDYSSVVEQRPVSRSTHLTGGPPEKDQQLRCPRYVHHFNGVGGSFASLLNPQPSPTLLAYNGFGLGHGSAFDEMVTFENKGMVWPLGFGENTHSGGIGLIGGGIGNTWQLGIGGAGGDASGGGGGDGDFFTWPELGMSTPRKGVK</sequence>
<dbReference type="Proteomes" id="UP000554482">
    <property type="component" value="Unassembled WGS sequence"/>
</dbReference>
<evidence type="ECO:0000313" key="2">
    <source>
        <dbReference type="EMBL" id="KAF5187989.1"/>
    </source>
</evidence>
<dbReference type="EMBL" id="JABWDY010027311">
    <property type="protein sequence ID" value="KAF5187989.1"/>
    <property type="molecule type" value="Genomic_DNA"/>
</dbReference>
<evidence type="ECO:0000256" key="1">
    <source>
        <dbReference type="SAM" id="MobiDB-lite"/>
    </source>
</evidence>
<gene>
    <name evidence="2" type="ORF">FRX31_022434</name>
</gene>
<evidence type="ECO:0000313" key="3">
    <source>
        <dbReference type="Proteomes" id="UP000554482"/>
    </source>
</evidence>
<dbReference type="AlphaFoldDB" id="A0A7J6VSB6"/>
<proteinExistence type="predicted"/>
<reference evidence="2 3" key="1">
    <citation type="submission" date="2020-06" db="EMBL/GenBank/DDBJ databases">
        <title>Transcriptomic and genomic resources for Thalictrum thalictroides and T. hernandezii: Facilitating candidate gene discovery in an emerging model plant lineage.</title>
        <authorList>
            <person name="Arias T."/>
            <person name="Riano-Pachon D.M."/>
            <person name="Di Stilio V.S."/>
        </authorList>
    </citation>
    <scope>NUCLEOTIDE SEQUENCE [LARGE SCALE GENOMIC DNA]</scope>
    <source>
        <strain evidence="3">cv. WT478/WT964</strain>
        <tissue evidence="2">Leaves</tissue>
    </source>
</reference>
<feature type="compositionally biased region" description="Polar residues" evidence="1">
    <location>
        <begin position="1"/>
        <end position="21"/>
    </location>
</feature>
<feature type="region of interest" description="Disordered" evidence="1">
    <location>
        <begin position="1"/>
        <end position="30"/>
    </location>
</feature>
<keyword evidence="3" id="KW-1185">Reference proteome</keyword>
<name>A0A7J6VSB6_THATH</name>